<protein>
    <submittedName>
        <fullName evidence="1">Uncharacterized protein</fullName>
    </submittedName>
</protein>
<organism evidence="1 2">
    <name type="scientific">Naganishia onofrii</name>
    <dbReference type="NCBI Taxonomy" id="1851511"/>
    <lineage>
        <taxon>Eukaryota</taxon>
        <taxon>Fungi</taxon>
        <taxon>Dikarya</taxon>
        <taxon>Basidiomycota</taxon>
        <taxon>Agaricomycotina</taxon>
        <taxon>Tremellomycetes</taxon>
        <taxon>Filobasidiales</taxon>
        <taxon>Filobasidiaceae</taxon>
        <taxon>Naganishia</taxon>
    </lineage>
</organism>
<sequence length="248" mass="26749">MASLVLPGFRSVRSSGIARRTAIASFSCRNVHTTTAAAKPHTPTASLQPSDSSPSTSTPLTALAMQGSNQLSLETPQNGAVYEWLIVGVPIVVGLACCAVEMMHMAAARYDQDRLGVVFRASPRQSDIMIVAGTLTNKMAPALRKVYDQMPDPRWVISMGSCANGGGYYHYSYSVVRGCDRIVPVDVYVPGCPPTAEALLYSMLQLQRKMRYVTSPGEWHDGDADMLSPMFLAGVTEGVCRGTDLRLL</sequence>
<accession>A0ACC2XS56</accession>
<dbReference type="EMBL" id="JASBWV010000004">
    <property type="protein sequence ID" value="KAJ9126802.1"/>
    <property type="molecule type" value="Genomic_DNA"/>
</dbReference>
<dbReference type="Proteomes" id="UP001234202">
    <property type="component" value="Unassembled WGS sequence"/>
</dbReference>
<name>A0ACC2XS56_9TREE</name>
<keyword evidence="2" id="KW-1185">Reference proteome</keyword>
<proteinExistence type="predicted"/>
<evidence type="ECO:0000313" key="2">
    <source>
        <dbReference type="Proteomes" id="UP001234202"/>
    </source>
</evidence>
<comment type="caution">
    <text evidence="1">The sequence shown here is derived from an EMBL/GenBank/DDBJ whole genome shotgun (WGS) entry which is preliminary data.</text>
</comment>
<evidence type="ECO:0000313" key="1">
    <source>
        <dbReference type="EMBL" id="KAJ9126802.1"/>
    </source>
</evidence>
<gene>
    <name evidence="1" type="ORF">QFC24_001834</name>
</gene>
<reference evidence="1" key="1">
    <citation type="submission" date="2023-04" db="EMBL/GenBank/DDBJ databases">
        <title>Draft Genome sequencing of Naganishia species isolated from polar environments using Oxford Nanopore Technology.</title>
        <authorList>
            <person name="Leo P."/>
            <person name="Venkateswaran K."/>
        </authorList>
    </citation>
    <scope>NUCLEOTIDE SEQUENCE</scope>
    <source>
        <strain evidence="1">DBVPG 5303</strain>
    </source>
</reference>